<evidence type="ECO:0000313" key="3">
    <source>
        <dbReference type="Proteomes" id="UP000031670"/>
    </source>
</evidence>
<dbReference type="SUPFAM" id="SSF55594">
    <property type="entry name" value="HPr-like"/>
    <property type="match status" value="1"/>
</dbReference>
<reference evidence="2 3" key="1">
    <citation type="submission" date="2015-01" db="EMBL/GenBank/DDBJ databases">
        <title>Vibrio sp. C5 JCM 19232 whole genome shotgun sequence.</title>
        <authorList>
            <person name="Sawabe T."/>
            <person name="Meirelles P."/>
            <person name="Feng G."/>
            <person name="Sayaka M."/>
            <person name="Hattori M."/>
            <person name="Ohkuma M."/>
        </authorList>
    </citation>
    <scope>NUCLEOTIDE SEQUENCE [LARGE SCALE GENOMIC DNA]</scope>
    <source>
        <strain evidence="2 3">JCM19232</strain>
    </source>
</reference>
<dbReference type="PROSITE" id="PS00369">
    <property type="entry name" value="PTS_HPR_HIS"/>
    <property type="match status" value="1"/>
</dbReference>
<organism evidence="2 3">
    <name type="scientific">Vibrio ishigakensis</name>
    <dbReference type="NCBI Taxonomy" id="1481914"/>
    <lineage>
        <taxon>Bacteria</taxon>
        <taxon>Pseudomonadati</taxon>
        <taxon>Pseudomonadota</taxon>
        <taxon>Gammaproteobacteria</taxon>
        <taxon>Vibrionales</taxon>
        <taxon>Vibrionaceae</taxon>
        <taxon>Vibrio</taxon>
    </lineage>
</organism>
<proteinExistence type="predicted"/>
<name>A0A0B8PIP6_9VIBR</name>
<dbReference type="EMBL" id="BBSA01000013">
    <property type="protein sequence ID" value="GAM64547.1"/>
    <property type="molecule type" value="Genomic_DNA"/>
</dbReference>
<reference evidence="2 3" key="2">
    <citation type="submission" date="2015-01" db="EMBL/GenBank/DDBJ databases">
        <authorList>
            <consortium name="NBRP consortium"/>
            <person name="Sawabe T."/>
            <person name="Meirelles P."/>
            <person name="Feng G."/>
            <person name="Sayaka M."/>
            <person name="Hattori M."/>
            <person name="Ohkuma M."/>
        </authorList>
    </citation>
    <scope>NUCLEOTIDE SEQUENCE [LARGE SCALE GENOMIC DNA]</scope>
    <source>
        <strain evidence="2 3">JCM19232</strain>
    </source>
</reference>
<evidence type="ECO:0000313" key="2">
    <source>
        <dbReference type="EMBL" id="GAM64547.1"/>
    </source>
</evidence>
<gene>
    <name evidence="2" type="ORF">JCM19232_1217</name>
</gene>
<evidence type="ECO:0000259" key="1">
    <source>
        <dbReference type="PROSITE" id="PS51350"/>
    </source>
</evidence>
<dbReference type="Proteomes" id="UP000031670">
    <property type="component" value="Unassembled WGS sequence"/>
</dbReference>
<dbReference type="InterPro" id="IPR035895">
    <property type="entry name" value="HPr-like_sf"/>
</dbReference>
<accession>A0A0B8PIP6</accession>
<dbReference type="InterPro" id="IPR000032">
    <property type="entry name" value="HPr-like"/>
</dbReference>
<protein>
    <submittedName>
        <fullName evidence="2">Phosphocarrier protein</fullName>
    </submittedName>
</protein>
<dbReference type="PROSITE" id="PS51350">
    <property type="entry name" value="PTS_HPR_DOM"/>
    <property type="match status" value="1"/>
</dbReference>
<dbReference type="Gene3D" id="3.30.1340.10">
    <property type="entry name" value="HPr-like"/>
    <property type="match status" value="1"/>
</dbReference>
<comment type="caution">
    <text evidence="2">The sequence shown here is derived from an EMBL/GenBank/DDBJ whole genome shotgun (WGS) entry which is preliminary data.</text>
</comment>
<dbReference type="AlphaFoldDB" id="A0A0B8PIP6"/>
<dbReference type="Pfam" id="PF00381">
    <property type="entry name" value="PTS-HPr"/>
    <property type="match status" value="1"/>
</dbReference>
<feature type="domain" description="HPr" evidence="1">
    <location>
        <begin position="2"/>
        <end position="47"/>
    </location>
</feature>
<dbReference type="InterPro" id="IPR001020">
    <property type="entry name" value="PTS_HPr_His_P_site"/>
</dbReference>
<sequence>MTESRTLLIQNRLGLHARAAVKLVELAQGFDAKVILSNDEAKPKPIA</sequence>